<dbReference type="EMBL" id="HE804045">
    <property type="protein sequence ID" value="CCH33952.1"/>
    <property type="molecule type" value="Genomic_DNA"/>
</dbReference>
<keyword evidence="2" id="KW-1185">Reference proteome</keyword>
<dbReference type="HOGENOM" id="CLU_3239226_0_0_11"/>
<sequence>MNAGLSVPRGTIDSGAGGQAWYRRSRRVWTDVRLEPLPGNRVA</sequence>
<dbReference type="AlphaFoldDB" id="K0K8T1"/>
<evidence type="ECO:0000313" key="1">
    <source>
        <dbReference type="EMBL" id="CCH33952.1"/>
    </source>
</evidence>
<proteinExistence type="predicted"/>
<organism evidence="1 2">
    <name type="scientific">Saccharothrix espanaensis (strain ATCC 51144 / DSM 44229 / JCM 9112 / NBRC 15066 / NRRL 15764)</name>
    <dbReference type="NCBI Taxonomy" id="1179773"/>
    <lineage>
        <taxon>Bacteria</taxon>
        <taxon>Bacillati</taxon>
        <taxon>Actinomycetota</taxon>
        <taxon>Actinomycetes</taxon>
        <taxon>Pseudonocardiales</taxon>
        <taxon>Pseudonocardiaceae</taxon>
        <taxon>Saccharothrix</taxon>
    </lineage>
</organism>
<gene>
    <name evidence="1" type="ordered locus">BN6_67150</name>
</gene>
<protein>
    <submittedName>
        <fullName evidence="1">Uncharacterized protein</fullName>
    </submittedName>
</protein>
<dbReference type="KEGG" id="sesp:BN6_67150"/>
<accession>K0K8T1</accession>
<evidence type="ECO:0000313" key="2">
    <source>
        <dbReference type="Proteomes" id="UP000006281"/>
    </source>
</evidence>
<reference evidence="1 2" key="1">
    <citation type="journal article" date="2012" name="BMC Genomics">
        <title>Complete genome sequence of Saccharothrix espanaensis DSM 44229T and comparison to the other completely sequenced Pseudonocardiaceae.</title>
        <authorList>
            <person name="Strobel T."/>
            <person name="Al-Dilaimi A."/>
            <person name="Blom J."/>
            <person name="Gessner A."/>
            <person name="Kalinowski J."/>
            <person name="Luzhetska M."/>
            <person name="Puhler A."/>
            <person name="Szczepanowski R."/>
            <person name="Bechthold A."/>
            <person name="Ruckert C."/>
        </authorList>
    </citation>
    <scope>NUCLEOTIDE SEQUENCE [LARGE SCALE GENOMIC DNA]</scope>
    <source>
        <strain evidence="2">ATCC 51144 / DSM 44229 / JCM 9112 / NBRC 15066 / NRRL 15764</strain>
    </source>
</reference>
<name>K0K8T1_SACES</name>
<dbReference type="Proteomes" id="UP000006281">
    <property type="component" value="Chromosome"/>
</dbReference>